<dbReference type="PANTHER" id="PTHR12280">
    <property type="entry name" value="PANTOTHENATE KINASE"/>
    <property type="match status" value="1"/>
</dbReference>
<organism evidence="8 9">
    <name type="scientific">Raphidocelis subcapitata</name>
    <dbReference type="NCBI Taxonomy" id="307507"/>
    <lineage>
        <taxon>Eukaryota</taxon>
        <taxon>Viridiplantae</taxon>
        <taxon>Chlorophyta</taxon>
        <taxon>core chlorophytes</taxon>
        <taxon>Chlorophyceae</taxon>
        <taxon>CS clade</taxon>
        <taxon>Sphaeropleales</taxon>
        <taxon>Selenastraceae</taxon>
        <taxon>Raphidocelis</taxon>
    </lineage>
</organism>
<dbReference type="SUPFAM" id="SSF111321">
    <property type="entry name" value="AF1104-like"/>
    <property type="match status" value="1"/>
</dbReference>
<comment type="cofactor">
    <cofactor evidence="1">
        <name>Mn(2+)</name>
        <dbReference type="ChEBI" id="CHEBI:29035"/>
    </cofactor>
</comment>
<dbReference type="EMBL" id="BDRX01000209">
    <property type="protein sequence ID" value="GBG00302.1"/>
    <property type="molecule type" value="Genomic_DNA"/>
</dbReference>
<dbReference type="InterPro" id="IPR035073">
    <property type="entry name" value="At2g17340_3_helix_bundle"/>
</dbReference>
<dbReference type="GO" id="GO:0015937">
    <property type="term" value="P:coenzyme A biosynthetic process"/>
    <property type="evidence" value="ECO:0007669"/>
    <property type="project" value="InterPro"/>
</dbReference>
<keyword evidence="3" id="KW-0533">Nickel</keyword>
<sequence length="353" mass="37695">MLSEGIVTTNEWLHVFRKSIPAYKRAAAADPAVPEAARPAAVEAFERAFAGVLDALERDPTLEEVDGFVTAPLSCATLCRARDQALHRAGFFDIFKPLKDRENDLALKLLPGVLRELDAEPDAGRRLELALRGVFAGNIFDQGCAETAARTDSSGEGGASGTFAATRAQLLPRPWAVDDLDALLSHFASRPQPHRKAILFVDNAGPDVVLGMVPLARELLKRGTQVVLAANEAPSINDITAGELRPLLARAADADPLLARCLAERALRVVSSGNDLGVIDLSEVSREVAAEAEDGCDLVVCEGMGRGIETNLRAAFGCDSAKLGMIKHPEVARLLNGRMYDIVCKFDPAPAGQ</sequence>
<dbReference type="Gene3D" id="3.40.50.10880">
    <property type="entry name" value="Uncharacterised protein PF01937, DUF89, domain 3"/>
    <property type="match status" value="1"/>
</dbReference>
<name>A0A2V0PKH0_9CHLO</name>
<keyword evidence="9" id="KW-1185">Reference proteome</keyword>
<comment type="cofactor">
    <cofactor evidence="2">
        <name>Ni(2+)</name>
        <dbReference type="ChEBI" id="CHEBI:49786"/>
    </cofactor>
</comment>
<dbReference type="InterPro" id="IPR036075">
    <property type="entry name" value="ARMT-1-like_metal-bd_sf"/>
</dbReference>
<comment type="caution">
    <text evidence="8">The sequence shown here is derived from an EMBL/GenBank/DDBJ whole genome shotgun (WGS) entry which is preliminary data.</text>
</comment>
<dbReference type="Pfam" id="PF01937">
    <property type="entry name" value="ARMT1-like_dom"/>
    <property type="match status" value="1"/>
</dbReference>
<evidence type="ECO:0000256" key="2">
    <source>
        <dbReference type="ARBA" id="ARBA00001967"/>
    </source>
</evidence>
<evidence type="ECO:0000256" key="6">
    <source>
        <dbReference type="ARBA" id="ARBA00023211"/>
    </source>
</evidence>
<accession>A0A2V0PKH0</accession>
<keyword evidence="5" id="KW-0378">Hydrolase</keyword>
<evidence type="ECO:0000256" key="4">
    <source>
        <dbReference type="ARBA" id="ARBA00022723"/>
    </source>
</evidence>
<evidence type="ECO:0000256" key="5">
    <source>
        <dbReference type="ARBA" id="ARBA00022801"/>
    </source>
</evidence>
<dbReference type="Gene3D" id="1.10.285.20">
    <property type="entry name" value="Uncharacterised protein PF01937, DUF89, domain 2"/>
    <property type="match status" value="1"/>
</dbReference>
<dbReference type="GO" id="GO:0016787">
    <property type="term" value="F:hydrolase activity"/>
    <property type="evidence" value="ECO:0007669"/>
    <property type="project" value="UniProtKB-KW"/>
</dbReference>
<reference evidence="8 9" key="1">
    <citation type="journal article" date="2018" name="Sci. Rep.">
        <title>Raphidocelis subcapitata (=Pseudokirchneriella subcapitata) provides an insight into genome evolution and environmental adaptations in the Sphaeropleales.</title>
        <authorList>
            <person name="Suzuki S."/>
            <person name="Yamaguchi H."/>
            <person name="Nakajima N."/>
            <person name="Kawachi M."/>
        </authorList>
    </citation>
    <scope>NUCLEOTIDE SEQUENCE [LARGE SCALE GENOMIC DNA]</scope>
    <source>
        <strain evidence="8 9">NIES-35</strain>
    </source>
</reference>
<dbReference type="InParanoid" id="A0A2V0PKH0"/>
<proteinExistence type="predicted"/>
<keyword evidence="4" id="KW-0479">Metal-binding</keyword>
<dbReference type="AlphaFoldDB" id="A0A2V0PKH0"/>
<dbReference type="GO" id="GO:0005829">
    <property type="term" value="C:cytosol"/>
    <property type="evidence" value="ECO:0007669"/>
    <property type="project" value="TreeGrafter"/>
</dbReference>
<evidence type="ECO:0000259" key="7">
    <source>
        <dbReference type="Pfam" id="PF01937"/>
    </source>
</evidence>
<evidence type="ECO:0000313" key="9">
    <source>
        <dbReference type="Proteomes" id="UP000247498"/>
    </source>
</evidence>
<keyword evidence="6" id="KW-0464">Manganese</keyword>
<dbReference type="InterPro" id="IPR002791">
    <property type="entry name" value="ARMT1-like_metal-bd"/>
</dbReference>
<dbReference type="PANTHER" id="PTHR12280:SF35">
    <property type="entry name" value="4'-PHOSPHOPANTETHEINE PHOSPHATASE"/>
    <property type="match status" value="1"/>
</dbReference>
<dbReference type="GO" id="GO:0005524">
    <property type="term" value="F:ATP binding"/>
    <property type="evidence" value="ECO:0007669"/>
    <property type="project" value="InterPro"/>
</dbReference>
<dbReference type="FunCoup" id="A0A2V0PKH0">
    <property type="interactions" value="894"/>
</dbReference>
<evidence type="ECO:0000256" key="1">
    <source>
        <dbReference type="ARBA" id="ARBA00001936"/>
    </source>
</evidence>
<dbReference type="GO" id="GO:0046872">
    <property type="term" value="F:metal ion binding"/>
    <property type="evidence" value="ECO:0007669"/>
    <property type="project" value="UniProtKB-KW"/>
</dbReference>
<gene>
    <name evidence="8" type="ORF">Rsub_13064</name>
</gene>
<dbReference type="Gene3D" id="1.20.1700.10">
    <property type="entry name" value="AF1104-like"/>
    <property type="match status" value="1"/>
</dbReference>
<evidence type="ECO:0000313" key="8">
    <source>
        <dbReference type="EMBL" id="GBG00302.1"/>
    </source>
</evidence>
<dbReference type="STRING" id="307507.A0A2V0PKH0"/>
<evidence type="ECO:0000256" key="3">
    <source>
        <dbReference type="ARBA" id="ARBA00022596"/>
    </source>
</evidence>
<dbReference type="InterPro" id="IPR004567">
    <property type="entry name" value="Type_II_PanK"/>
</dbReference>
<dbReference type="Proteomes" id="UP000247498">
    <property type="component" value="Unassembled WGS sequence"/>
</dbReference>
<dbReference type="GO" id="GO:0004594">
    <property type="term" value="F:pantothenate kinase activity"/>
    <property type="evidence" value="ECO:0007669"/>
    <property type="project" value="TreeGrafter"/>
</dbReference>
<feature type="domain" description="Damage-control phosphatase ARMT1-like metal-binding" evidence="7">
    <location>
        <begin position="40"/>
        <end position="341"/>
    </location>
</feature>
<dbReference type="GO" id="GO:0005634">
    <property type="term" value="C:nucleus"/>
    <property type="evidence" value="ECO:0007669"/>
    <property type="project" value="TreeGrafter"/>
</dbReference>
<dbReference type="OrthoDB" id="498611at2759"/>
<protein>
    <recommendedName>
        <fullName evidence="7">Damage-control phosphatase ARMT1-like metal-binding domain-containing protein</fullName>
    </recommendedName>
</protein>